<proteinExistence type="predicted"/>
<protein>
    <submittedName>
        <fullName evidence="1">Uncharacterized protein</fullName>
    </submittedName>
</protein>
<dbReference type="EMBL" id="OQ921102">
    <property type="protein sequence ID" value="WOZ56349.1"/>
    <property type="molecule type" value="Genomic_DNA"/>
</dbReference>
<keyword evidence="2" id="KW-1185">Reference proteome</keyword>
<sequence length="39" mass="4276">MIMVLTLTTNSPYSDDSPIPYCPALSVSGTAKRDTYRIP</sequence>
<evidence type="ECO:0000313" key="2">
    <source>
        <dbReference type="Proteomes" id="UP001303568"/>
    </source>
</evidence>
<reference evidence="1 2" key="1">
    <citation type="submission" date="2023-05" db="EMBL/GenBank/DDBJ databases">
        <title>Genome sequence of Klebsiella pneumoniae phages.</title>
        <authorList>
            <person name="Hammerl J.A."/>
            <person name="Filippov A.A."/>
            <person name="Swierczewski B.E."/>
            <person name="Bugert J.J."/>
        </authorList>
    </citation>
    <scope>NUCLEOTIDE SEQUENCE [LARGE SCALE GENOMIC DNA]</scope>
</reference>
<organism evidence="1 2">
    <name type="scientific">Klebsiella phage vB_KpnP_EKp2</name>
    <dbReference type="NCBI Taxonomy" id="3065243"/>
    <lineage>
        <taxon>Viruses</taxon>
        <taxon>Duplodnaviria</taxon>
        <taxon>Heunggongvirae</taxon>
        <taxon>Uroviricota</taxon>
        <taxon>Caudoviricetes</taxon>
        <taxon>Autographivirales</taxon>
        <taxon>Autotranscriptaviridae</taxon>
        <taxon>Studiervirinae</taxon>
        <taxon>Przondovirus</taxon>
        <taxon>Przondovirus EKp2</taxon>
    </lineage>
</organism>
<accession>A0AAX4G4E3</accession>
<name>A0AAX4G4E3_9CAUD</name>
<evidence type="ECO:0000313" key="1">
    <source>
        <dbReference type="EMBL" id="WOZ56349.1"/>
    </source>
</evidence>
<gene>
    <name evidence="1" type="ORF">vBKpnPEKp2_051</name>
</gene>
<dbReference type="Proteomes" id="UP001303568">
    <property type="component" value="Segment"/>
</dbReference>